<dbReference type="PANTHER" id="PTHR22642:SF2">
    <property type="entry name" value="PROTEIN LONG AFTER FAR-RED 3"/>
    <property type="match status" value="1"/>
</dbReference>
<evidence type="ECO:0000313" key="2">
    <source>
        <dbReference type="EMBL" id="KAA0917761.1"/>
    </source>
</evidence>
<dbReference type="Gene3D" id="3.10.310.70">
    <property type="match status" value="1"/>
</dbReference>
<keyword evidence="2" id="KW-0378">Hydrolase</keyword>
<dbReference type="SUPFAM" id="SSF51338">
    <property type="entry name" value="Composite domain of metallo-dependent hydrolases"/>
    <property type="match status" value="1"/>
</dbReference>
<organism evidence="2 3">
    <name type="scientific">Aquicoccus porphyridii</name>
    <dbReference type="NCBI Taxonomy" id="1852029"/>
    <lineage>
        <taxon>Bacteria</taxon>
        <taxon>Pseudomonadati</taxon>
        <taxon>Pseudomonadota</taxon>
        <taxon>Alphaproteobacteria</taxon>
        <taxon>Rhodobacterales</taxon>
        <taxon>Paracoccaceae</taxon>
        <taxon>Aquicoccus</taxon>
    </lineage>
</organism>
<comment type="caution">
    <text evidence="2">The sequence shown here is derived from an EMBL/GenBank/DDBJ whole genome shotgun (WGS) entry which is preliminary data.</text>
</comment>
<dbReference type="CDD" id="cd01300">
    <property type="entry name" value="YtcJ_like"/>
    <property type="match status" value="1"/>
</dbReference>
<sequence>MPITRQSFRLIPNSDRKICPAMRSLMAASRAMRKLSASSSDWSGSISTFSAGGVWYPASVMESPLHLLIMQFVDKINENDYPPTKRIEEATGMVHADKVFTGGVILTMNPRQPVVEALAVKDGRVLATGCDAEIDVLTGPGTQRVDLHGRFAMPGLIESHTHALWGACRDLFQVYVGYTATVDKLADAIRQRARSLSRGDWITGGPWRLEMRAELGMTPRAWLDQIAPEHPVAVADTSQHAFWCNSAALAQAGINRDTPHIPGGVIERDSAGEPTGMLAETAGAPVRRCTTWTQSQLSQASEYFIKYFNSLGYTGFKEPMADEEALTAYAAASDKGHLSLNMAAHITAFSPLTGTLAPIREIDRLSAKYERPGIRLGYAKLFLDGVAPAYTASFLDPYLPAPGYDPDSHDPDATLLMDPSTLNETVTALDAAGYVVKMHAVGDNAARKGLDAIEAARYANGSSGLRHEIAHSTFISDADLFRFAELGAVAEVSPKLWAPNSATASQRAVLGEERLTRIHRIRSLIEAGAEVIFGTDWPASAPDANPWTGLAGMLDRKDPTGQYHGTIAPDQAIPLDAALRLFTVNGARAMGMAGEAGQLMAGAWADMVVLSDDIRNMTPPEIGAIEVRQTIWHGQCVHEH</sequence>
<dbReference type="SUPFAM" id="SSF51556">
    <property type="entry name" value="Metallo-dependent hydrolases"/>
    <property type="match status" value="1"/>
</dbReference>
<dbReference type="AlphaFoldDB" id="A0A5A9ZKL7"/>
<reference evidence="2 3" key="1">
    <citation type="submission" date="2019-07" db="EMBL/GenBank/DDBJ databases">
        <title>Aquicoccus porphyridii gen. nov., sp. nov., isolated from a small marine red alga, Porphyridium marinum.</title>
        <authorList>
            <person name="Liu L."/>
        </authorList>
    </citation>
    <scope>NUCLEOTIDE SEQUENCE [LARGE SCALE GENOMIC DNA]</scope>
    <source>
        <strain evidence="2 3">L1 8-17</strain>
    </source>
</reference>
<dbReference type="InterPro" id="IPR013108">
    <property type="entry name" value="Amidohydro_3"/>
</dbReference>
<evidence type="ECO:0000259" key="1">
    <source>
        <dbReference type="Pfam" id="PF07969"/>
    </source>
</evidence>
<keyword evidence="3" id="KW-1185">Reference proteome</keyword>
<dbReference type="PANTHER" id="PTHR22642">
    <property type="entry name" value="IMIDAZOLONEPROPIONASE"/>
    <property type="match status" value="1"/>
</dbReference>
<dbReference type="GO" id="GO:0016810">
    <property type="term" value="F:hydrolase activity, acting on carbon-nitrogen (but not peptide) bonds"/>
    <property type="evidence" value="ECO:0007669"/>
    <property type="project" value="InterPro"/>
</dbReference>
<gene>
    <name evidence="2" type="ORF">FLO80_06995</name>
</gene>
<dbReference type="Gene3D" id="2.30.40.10">
    <property type="entry name" value="Urease, subunit C, domain 1"/>
    <property type="match status" value="1"/>
</dbReference>
<proteinExistence type="predicted"/>
<protein>
    <submittedName>
        <fullName evidence="2">Amidohydrolase</fullName>
    </submittedName>
</protein>
<dbReference type="InterPro" id="IPR033932">
    <property type="entry name" value="YtcJ-like"/>
</dbReference>
<dbReference type="InterPro" id="IPR011059">
    <property type="entry name" value="Metal-dep_hydrolase_composite"/>
</dbReference>
<dbReference type="Pfam" id="PF07969">
    <property type="entry name" value="Amidohydro_3"/>
    <property type="match status" value="1"/>
</dbReference>
<dbReference type="InterPro" id="IPR032466">
    <property type="entry name" value="Metal_Hydrolase"/>
</dbReference>
<dbReference type="Gene3D" id="3.20.20.140">
    <property type="entry name" value="Metal-dependent hydrolases"/>
    <property type="match status" value="1"/>
</dbReference>
<dbReference type="EMBL" id="VINQ01000003">
    <property type="protein sequence ID" value="KAA0917761.1"/>
    <property type="molecule type" value="Genomic_DNA"/>
</dbReference>
<accession>A0A5A9ZKL7</accession>
<feature type="domain" description="Amidohydrolase 3" evidence="1">
    <location>
        <begin position="145"/>
        <end position="638"/>
    </location>
</feature>
<dbReference type="Proteomes" id="UP000325291">
    <property type="component" value="Unassembled WGS sequence"/>
</dbReference>
<name>A0A5A9ZKL7_9RHOB</name>
<evidence type="ECO:0000313" key="3">
    <source>
        <dbReference type="Proteomes" id="UP000325291"/>
    </source>
</evidence>